<keyword evidence="5" id="KW-0479">Metal-binding</keyword>
<comment type="caution">
    <text evidence="9">The sequence shown here is derived from an EMBL/GenBank/DDBJ whole genome shotgun (WGS) entry which is preliminary data.</text>
</comment>
<dbReference type="EC" id="2.3.2.27" evidence="3"/>
<dbReference type="InterPro" id="IPR039398">
    <property type="entry name" value="Deltex_fam"/>
</dbReference>
<evidence type="ECO:0000256" key="5">
    <source>
        <dbReference type="ARBA" id="ARBA00022723"/>
    </source>
</evidence>
<dbReference type="InterPro" id="IPR039396">
    <property type="entry name" value="Deltex_C"/>
</dbReference>
<dbReference type="SUPFAM" id="SSF54928">
    <property type="entry name" value="RNA-binding domain, RBD"/>
    <property type="match status" value="1"/>
</dbReference>
<organism evidence="9 10">
    <name type="scientific">Acipenser oxyrinchus oxyrinchus</name>
    <dbReference type="NCBI Taxonomy" id="40147"/>
    <lineage>
        <taxon>Eukaryota</taxon>
        <taxon>Metazoa</taxon>
        <taxon>Chordata</taxon>
        <taxon>Craniata</taxon>
        <taxon>Vertebrata</taxon>
        <taxon>Euteleostomi</taxon>
        <taxon>Actinopterygii</taxon>
        <taxon>Chondrostei</taxon>
        <taxon>Acipenseriformes</taxon>
        <taxon>Acipenseridae</taxon>
        <taxon>Acipenser</taxon>
    </lineage>
</organism>
<feature type="compositionally biased region" description="Basic and acidic residues" evidence="7">
    <location>
        <begin position="819"/>
        <end position="834"/>
    </location>
</feature>
<evidence type="ECO:0000256" key="4">
    <source>
        <dbReference type="ARBA" id="ARBA00022679"/>
    </source>
</evidence>
<gene>
    <name evidence="9" type="ORF">AOXY_G20585</name>
</gene>
<protein>
    <recommendedName>
        <fullName evidence="3">RING-type E3 ubiquitin transferase</fullName>
        <ecNumber evidence="3">2.3.2.27</ecNumber>
    </recommendedName>
</protein>
<dbReference type="EMBL" id="JAGXEW010000020">
    <property type="protein sequence ID" value="KAK1160399.1"/>
    <property type="molecule type" value="Genomic_DNA"/>
</dbReference>
<feature type="region of interest" description="Disordered" evidence="7">
    <location>
        <begin position="537"/>
        <end position="565"/>
    </location>
</feature>
<dbReference type="GO" id="GO:0007219">
    <property type="term" value="P:Notch signaling pathway"/>
    <property type="evidence" value="ECO:0007669"/>
    <property type="project" value="InterPro"/>
</dbReference>
<comment type="pathway">
    <text evidence="2">Protein modification; protein ubiquitination.</text>
</comment>
<feature type="compositionally biased region" description="Polar residues" evidence="7">
    <location>
        <begin position="770"/>
        <end position="784"/>
    </location>
</feature>
<dbReference type="InterPro" id="IPR000504">
    <property type="entry name" value="RRM_dom"/>
</dbReference>
<evidence type="ECO:0000256" key="1">
    <source>
        <dbReference type="ARBA" id="ARBA00000900"/>
    </source>
</evidence>
<sequence>MTADGKTVLVEGLPTDILEDRLADKLSIHFLRNRNGGGEITNITFPEESPGTALITFEENEVAQRVCRMRTHMLSVDEKKYEVQVSMCCTEVNPDEIFLRVSMLIDYRRIPDGKRVIKHLKKNFPDMQFSFEKEELCNVKGAFSEIQDLANEVLSLFETGEPKPVKKNKKSQGAVGSVFRNGEKRTESRALAQPSGFHTQRPTFLFDNEDLHVENGRGVVAKDTLEDYSLIMDTDIYRYIQKHWNEKYVQVLCKHKVEVVDVSTKDITTLYLQSDSETSGSLIDLQQAHKDLGNLYQELETKLRKEQIPKKEVSSNMNYLKKVYEYVQTLFPQILLNEDDTNIYMIGSSCDVSEAKQHIQDLTIEEHSSRLERQTSYQGLQDTLHTGSRKLQDPNYNKDSKPPGTIKPEVSKDLAPSFASCKEPLMKDISKGYQVFSSGGLYLKDLKGPDRTSEDILFKKYEGSSTISGIKDRKLFQTIGQARSTGPIKPFQMTASSNTLHHMDLLGARNSLYDTTAASTSQTYEFQPVLRRANSFSGVSQSKEDNKSAGLNEVTESRSKKSSPKKEDLFSEDISLARMAWLYIKDIYGPNIAKLTSAEGIQMNETITGNATKLVIRGFDQVKVSNAKQGISLICSNVLTDFATKEISFSQMGITDSDDILQLWCTEVEKYGNVKIIKSPQSLCIMGPKDQCLELTDILQELVKDRILKPQKTHTGGYLFSSSSVTKTHQEKEQESISKVEDYLKDQGFSWSKHNSLKGGLQQVKQTNSANGDNVKYTHSTQTHNQKEPENQTPNDVQKSPRHQTAMEQKDQSNLTSKGKKDPTLTLDKKEKENPVSNVKKLGKEPVVKETLKPTKTLNNKLIIESHHKKADITMASHALKTDSCPQSLPTWAYSTQQTNFLRKNDDLNSDVQEENSTLRLQLRNPAVGQDAQDLKETDQACLYCKKEQGQNIRSKCGLALCTDCTMHATQAGRVCSIPNGSGIKGTVNVSELSASSSGFGRCTTLKITYNITDGIQGTGDPNPGKPYKGGQFQGFLPATAKGNELLKLLTKAFNQGLTFKIKTCDSGDTVTWGQIPHKTKMEGGKSASGYPDASYLVHLTEVLKMLGIE</sequence>
<evidence type="ECO:0000313" key="9">
    <source>
        <dbReference type="EMBL" id="KAK1160399.1"/>
    </source>
</evidence>
<accession>A0AAD8G146</accession>
<evidence type="ECO:0000256" key="3">
    <source>
        <dbReference type="ARBA" id="ARBA00012483"/>
    </source>
</evidence>
<dbReference type="InterPro" id="IPR039399">
    <property type="entry name" value="Deltex_C_sf"/>
</dbReference>
<dbReference type="Pfam" id="PF18102">
    <property type="entry name" value="DTC"/>
    <property type="match status" value="1"/>
</dbReference>
<keyword evidence="10" id="KW-1185">Reference proteome</keyword>
<feature type="compositionally biased region" description="Basic and acidic residues" evidence="7">
    <location>
        <begin position="555"/>
        <end position="565"/>
    </location>
</feature>
<evidence type="ECO:0000259" key="8">
    <source>
        <dbReference type="PROSITE" id="PS50102"/>
    </source>
</evidence>
<dbReference type="InterPro" id="IPR012677">
    <property type="entry name" value="Nucleotide-bd_a/b_plait_sf"/>
</dbReference>
<dbReference type="PANTHER" id="PTHR12622">
    <property type="entry name" value="DELTEX-RELATED"/>
    <property type="match status" value="1"/>
</dbReference>
<dbReference type="GO" id="GO:0046872">
    <property type="term" value="F:metal ion binding"/>
    <property type="evidence" value="ECO:0007669"/>
    <property type="project" value="UniProtKB-KW"/>
</dbReference>
<feature type="region of interest" description="Disordered" evidence="7">
    <location>
        <begin position="385"/>
        <end position="412"/>
    </location>
</feature>
<evidence type="ECO:0000256" key="2">
    <source>
        <dbReference type="ARBA" id="ARBA00004906"/>
    </source>
</evidence>
<name>A0AAD8G146_ACIOX</name>
<proteinExistence type="predicted"/>
<reference evidence="9" key="1">
    <citation type="submission" date="2022-02" db="EMBL/GenBank/DDBJ databases">
        <title>Atlantic sturgeon de novo genome assembly.</title>
        <authorList>
            <person name="Stock M."/>
            <person name="Klopp C."/>
            <person name="Guiguen Y."/>
            <person name="Cabau C."/>
            <person name="Parinello H."/>
            <person name="Santidrian Yebra-Pimentel E."/>
            <person name="Kuhl H."/>
            <person name="Dirks R.P."/>
            <person name="Guessner J."/>
            <person name="Wuertz S."/>
            <person name="Du K."/>
            <person name="Schartl M."/>
        </authorList>
    </citation>
    <scope>NUCLEOTIDE SEQUENCE</scope>
    <source>
        <strain evidence="9">STURGEONOMICS-FGT-2020</strain>
        <tissue evidence="9">Whole blood</tissue>
    </source>
</reference>
<dbReference type="Pfam" id="PF23222">
    <property type="entry name" value="RRM_PARP14_1"/>
    <property type="match status" value="1"/>
</dbReference>
<keyword evidence="6" id="KW-0694">RNA-binding</keyword>
<evidence type="ECO:0000313" key="10">
    <source>
        <dbReference type="Proteomes" id="UP001230051"/>
    </source>
</evidence>
<dbReference type="Proteomes" id="UP001230051">
    <property type="component" value="Unassembled WGS sequence"/>
</dbReference>
<dbReference type="InterPro" id="IPR057051">
    <property type="entry name" value="PARP14_RPM_1"/>
</dbReference>
<dbReference type="GO" id="GO:0061630">
    <property type="term" value="F:ubiquitin protein ligase activity"/>
    <property type="evidence" value="ECO:0007669"/>
    <property type="project" value="UniProtKB-EC"/>
</dbReference>
<evidence type="ECO:0000256" key="6">
    <source>
        <dbReference type="PROSITE-ProRule" id="PRU00176"/>
    </source>
</evidence>
<feature type="compositionally biased region" description="Basic and acidic residues" evidence="7">
    <location>
        <begin position="390"/>
        <end position="401"/>
    </location>
</feature>
<keyword evidence="4" id="KW-0808">Transferase</keyword>
<dbReference type="Gene3D" id="3.30.390.130">
    <property type="match status" value="1"/>
</dbReference>
<feature type="domain" description="RRM" evidence="8">
    <location>
        <begin position="6"/>
        <end position="88"/>
    </location>
</feature>
<dbReference type="AlphaFoldDB" id="A0AAD8G146"/>
<dbReference type="Gene3D" id="3.30.70.330">
    <property type="match status" value="1"/>
</dbReference>
<evidence type="ECO:0000256" key="7">
    <source>
        <dbReference type="SAM" id="MobiDB-lite"/>
    </source>
</evidence>
<comment type="catalytic activity">
    <reaction evidence="1">
        <text>S-ubiquitinyl-[E2 ubiquitin-conjugating enzyme]-L-cysteine + [acceptor protein]-L-lysine = [E2 ubiquitin-conjugating enzyme]-L-cysteine + N(6)-ubiquitinyl-[acceptor protein]-L-lysine.</text>
        <dbReference type="EC" id="2.3.2.27"/>
    </reaction>
</comment>
<dbReference type="PROSITE" id="PS50102">
    <property type="entry name" value="RRM"/>
    <property type="match status" value="1"/>
</dbReference>
<dbReference type="GO" id="GO:0003723">
    <property type="term" value="F:RNA binding"/>
    <property type="evidence" value="ECO:0007669"/>
    <property type="project" value="UniProtKB-UniRule"/>
</dbReference>
<dbReference type="InterPro" id="IPR035979">
    <property type="entry name" value="RBD_domain_sf"/>
</dbReference>
<dbReference type="GO" id="GO:0016567">
    <property type="term" value="P:protein ubiquitination"/>
    <property type="evidence" value="ECO:0007669"/>
    <property type="project" value="InterPro"/>
</dbReference>
<feature type="region of interest" description="Disordered" evidence="7">
    <location>
        <begin position="770"/>
        <end position="845"/>
    </location>
</feature>